<accession>A0A4V3XC24</accession>
<evidence type="ECO:0000256" key="1">
    <source>
        <dbReference type="ARBA" id="ARBA00022527"/>
    </source>
</evidence>
<dbReference type="Gene3D" id="3.20.200.10">
    <property type="entry name" value="MHCK/EF2 kinase"/>
    <property type="match status" value="1"/>
</dbReference>
<proteinExistence type="predicted"/>
<comment type="caution">
    <text evidence="5">The sequence shown here is derived from an EMBL/GenBank/DDBJ whole genome shotgun (WGS) entry which is preliminary data.</text>
</comment>
<keyword evidence="1" id="KW-0723">Serine/threonine-protein kinase</keyword>
<dbReference type="InterPro" id="IPR011009">
    <property type="entry name" value="Kinase-like_dom_sf"/>
</dbReference>
<feature type="domain" description="Alpha-type protein kinase" evidence="4">
    <location>
        <begin position="123"/>
        <end position="188"/>
    </location>
</feature>
<dbReference type="GO" id="GO:0004674">
    <property type="term" value="F:protein serine/threonine kinase activity"/>
    <property type="evidence" value="ECO:0007669"/>
    <property type="project" value="UniProtKB-KW"/>
</dbReference>
<dbReference type="OrthoDB" id="301415at2759"/>
<sequence length="195" mass="21939">MSASSKERQDVSVLTDLLQHSEIRGQLFSDEARDGLAAAVTESALLNRVTQHQQHSSDFRLGNTVGDVVVDDSFENNTKVQIELSKLLKMARDVHTEEYSEAVELDWPVFATPLLPTSEMWPLRKFSGSSDFSHDIKDALTQAIHSFCHYSLKYSKGCLAICDLQGLLDHSNTMTLFDPQCHSIQSEYKVIKDVY</sequence>
<dbReference type="EMBL" id="SGPK01000375">
    <property type="protein sequence ID" value="THH04113.1"/>
    <property type="molecule type" value="Genomic_DNA"/>
</dbReference>
<dbReference type="Proteomes" id="UP000308199">
    <property type="component" value="Unassembled WGS sequence"/>
</dbReference>
<keyword evidence="6" id="KW-1185">Reference proteome</keyword>
<evidence type="ECO:0000313" key="5">
    <source>
        <dbReference type="EMBL" id="THH04113.1"/>
    </source>
</evidence>
<gene>
    <name evidence="5" type="ORF">EW145_g5763</name>
</gene>
<name>A0A4V3XC24_9AGAM</name>
<evidence type="ECO:0000259" key="4">
    <source>
        <dbReference type="Pfam" id="PF02816"/>
    </source>
</evidence>
<protein>
    <recommendedName>
        <fullName evidence="4">Alpha-type protein kinase domain-containing protein</fullName>
    </recommendedName>
</protein>
<organism evidence="5 6">
    <name type="scientific">Phellinidium pouzarii</name>
    <dbReference type="NCBI Taxonomy" id="167371"/>
    <lineage>
        <taxon>Eukaryota</taxon>
        <taxon>Fungi</taxon>
        <taxon>Dikarya</taxon>
        <taxon>Basidiomycota</taxon>
        <taxon>Agaricomycotina</taxon>
        <taxon>Agaricomycetes</taxon>
        <taxon>Hymenochaetales</taxon>
        <taxon>Hymenochaetaceae</taxon>
        <taxon>Phellinidium</taxon>
    </lineage>
</organism>
<evidence type="ECO:0000256" key="2">
    <source>
        <dbReference type="ARBA" id="ARBA00022679"/>
    </source>
</evidence>
<dbReference type="Pfam" id="PF02816">
    <property type="entry name" value="Alpha_kinase"/>
    <property type="match status" value="1"/>
</dbReference>
<keyword evidence="2" id="KW-0808">Transferase</keyword>
<keyword evidence="3" id="KW-0418">Kinase</keyword>
<dbReference type="SUPFAM" id="SSF56112">
    <property type="entry name" value="Protein kinase-like (PK-like)"/>
    <property type="match status" value="1"/>
</dbReference>
<evidence type="ECO:0000313" key="6">
    <source>
        <dbReference type="Proteomes" id="UP000308199"/>
    </source>
</evidence>
<dbReference type="AlphaFoldDB" id="A0A4V3XC24"/>
<reference evidence="5 6" key="1">
    <citation type="submission" date="2019-02" db="EMBL/GenBank/DDBJ databases">
        <title>Genome sequencing of the rare red list fungi Phellinidium pouzarii.</title>
        <authorList>
            <person name="Buettner E."/>
            <person name="Kellner H."/>
        </authorList>
    </citation>
    <scope>NUCLEOTIDE SEQUENCE [LARGE SCALE GENOMIC DNA]</scope>
    <source>
        <strain evidence="5 6">DSM 108285</strain>
    </source>
</reference>
<evidence type="ECO:0000256" key="3">
    <source>
        <dbReference type="ARBA" id="ARBA00022777"/>
    </source>
</evidence>
<dbReference type="GO" id="GO:0005524">
    <property type="term" value="F:ATP binding"/>
    <property type="evidence" value="ECO:0007669"/>
    <property type="project" value="InterPro"/>
</dbReference>
<dbReference type="InterPro" id="IPR004166">
    <property type="entry name" value="a-kinase_dom"/>
</dbReference>